<sequence>MCVLAPTRFGDTRRSMIARSDRAIFPSSFARTAPRRPHFHPVGMSFASKATFVLCCAVSVGIISHVHYRQAYDREQLHLGVIRDVERRQRRKSENIYILQQQAELAKELRREEALQENVT</sequence>
<dbReference type="OrthoDB" id="76305at2759"/>
<keyword evidence="4" id="KW-0496">Mitochondrion</keyword>
<dbReference type="Proteomes" id="UP000279307">
    <property type="component" value="Chromosome 9"/>
</dbReference>
<dbReference type="PANTHER" id="PTHR28163">
    <property type="entry name" value="PROTEIN PET117 HOMOLOG, MITOCHONDRIAL"/>
    <property type="match status" value="1"/>
</dbReference>
<dbReference type="EMBL" id="QOIP01000009">
    <property type="protein sequence ID" value="RLU19092.1"/>
    <property type="molecule type" value="Genomic_DNA"/>
</dbReference>
<evidence type="ECO:0000256" key="2">
    <source>
        <dbReference type="ARBA" id="ARBA00008197"/>
    </source>
</evidence>
<evidence type="ECO:0000256" key="4">
    <source>
        <dbReference type="ARBA" id="ARBA00023128"/>
    </source>
</evidence>
<proteinExistence type="inferred from homology"/>
<evidence type="ECO:0000313" key="6">
    <source>
        <dbReference type="Proteomes" id="UP000279307"/>
    </source>
</evidence>
<organism evidence="5 6">
    <name type="scientific">Ooceraea biroi</name>
    <name type="common">Clonal raider ant</name>
    <name type="synonym">Cerapachys biroi</name>
    <dbReference type="NCBI Taxonomy" id="2015173"/>
    <lineage>
        <taxon>Eukaryota</taxon>
        <taxon>Metazoa</taxon>
        <taxon>Ecdysozoa</taxon>
        <taxon>Arthropoda</taxon>
        <taxon>Hexapoda</taxon>
        <taxon>Insecta</taxon>
        <taxon>Pterygota</taxon>
        <taxon>Neoptera</taxon>
        <taxon>Endopterygota</taxon>
        <taxon>Hymenoptera</taxon>
        <taxon>Apocrita</taxon>
        <taxon>Aculeata</taxon>
        <taxon>Formicoidea</taxon>
        <taxon>Formicidae</taxon>
        <taxon>Dorylinae</taxon>
        <taxon>Ooceraea</taxon>
    </lineage>
</organism>
<dbReference type="InterPro" id="IPR031568">
    <property type="entry name" value="Pet117"/>
</dbReference>
<protein>
    <recommendedName>
        <fullName evidence="7">Protein PET117-like protein, mitochondrial</fullName>
    </recommendedName>
</protein>
<evidence type="ECO:0000256" key="3">
    <source>
        <dbReference type="ARBA" id="ARBA00022946"/>
    </source>
</evidence>
<gene>
    <name evidence="5" type="ORF">DMN91_009450</name>
</gene>
<dbReference type="AlphaFoldDB" id="A0A3L8DFX2"/>
<keyword evidence="3" id="KW-0809">Transit peptide</keyword>
<evidence type="ECO:0000313" key="5">
    <source>
        <dbReference type="EMBL" id="RLU19092.1"/>
    </source>
</evidence>
<evidence type="ECO:0000256" key="1">
    <source>
        <dbReference type="ARBA" id="ARBA00004173"/>
    </source>
</evidence>
<name>A0A3L8DFX2_OOCBI</name>
<comment type="subcellular location">
    <subcellularLocation>
        <location evidence="1">Mitochondrion</location>
    </subcellularLocation>
</comment>
<dbReference type="PANTHER" id="PTHR28163:SF1">
    <property type="entry name" value="PROTEIN PET117 HOMOLOG, MITOCHONDRIAL"/>
    <property type="match status" value="1"/>
</dbReference>
<accession>A0A3L8DFX2</accession>
<dbReference type="GO" id="GO:0005739">
    <property type="term" value="C:mitochondrion"/>
    <property type="evidence" value="ECO:0007669"/>
    <property type="project" value="UniProtKB-SubCell"/>
</dbReference>
<dbReference type="Pfam" id="PF15786">
    <property type="entry name" value="PET117"/>
    <property type="match status" value="1"/>
</dbReference>
<comment type="caution">
    <text evidence="5">The sequence shown here is derived from an EMBL/GenBank/DDBJ whole genome shotgun (WGS) entry which is preliminary data.</text>
</comment>
<reference evidence="5 6" key="1">
    <citation type="journal article" date="2018" name="Genome Res.">
        <title>The genomic architecture and molecular evolution of ant odorant receptors.</title>
        <authorList>
            <person name="McKenzie S.K."/>
            <person name="Kronauer D.J.C."/>
        </authorList>
    </citation>
    <scope>NUCLEOTIDE SEQUENCE [LARGE SCALE GENOMIC DNA]</scope>
    <source>
        <strain evidence="5">Clonal line C1</strain>
    </source>
</reference>
<dbReference type="GO" id="GO:0033617">
    <property type="term" value="P:mitochondrial respiratory chain complex IV assembly"/>
    <property type="evidence" value="ECO:0007669"/>
    <property type="project" value="TreeGrafter"/>
</dbReference>
<comment type="similarity">
    <text evidence="2">Belongs to the PET117 family.</text>
</comment>
<evidence type="ECO:0008006" key="7">
    <source>
        <dbReference type="Google" id="ProtNLM"/>
    </source>
</evidence>